<protein>
    <submittedName>
        <fullName evidence="1">Uncharacterized protein</fullName>
    </submittedName>
</protein>
<gene>
    <name evidence="1" type="ORF">LVIROSA_LOCUS36261</name>
</gene>
<evidence type="ECO:0000313" key="2">
    <source>
        <dbReference type="Proteomes" id="UP001157418"/>
    </source>
</evidence>
<proteinExistence type="predicted"/>
<keyword evidence="2" id="KW-1185">Reference proteome</keyword>
<evidence type="ECO:0000313" key="1">
    <source>
        <dbReference type="EMBL" id="CAH1450863.1"/>
    </source>
</evidence>
<name>A0AAU9PKJ1_9ASTR</name>
<dbReference type="AlphaFoldDB" id="A0AAU9PKJ1"/>
<dbReference type="EMBL" id="CAKMRJ010005634">
    <property type="protein sequence ID" value="CAH1450863.1"/>
    <property type="molecule type" value="Genomic_DNA"/>
</dbReference>
<reference evidence="1 2" key="1">
    <citation type="submission" date="2022-01" db="EMBL/GenBank/DDBJ databases">
        <authorList>
            <person name="Xiong W."/>
            <person name="Schranz E."/>
        </authorList>
    </citation>
    <scope>NUCLEOTIDE SEQUENCE [LARGE SCALE GENOMIC DNA]</scope>
</reference>
<dbReference type="Proteomes" id="UP001157418">
    <property type="component" value="Unassembled WGS sequence"/>
</dbReference>
<organism evidence="1 2">
    <name type="scientific">Lactuca virosa</name>
    <dbReference type="NCBI Taxonomy" id="75947"/>
    <lineage>
        <taxon>Eukaryota</taxon>
        <taxon>Viridiplantae</taxon>
        <taxon>Streptophyta</taxon>
        <taxon>Embryophyta</taxon>
        <taxon>Tracheophyta</taxon>
        <taxon>Spermatophyta</taxon>
        <taxon>Magnoliopsida</taxon>
        <taxon>eudicotyledons</taxon>
        <taxon>Gunneridae</taxon>
        <taxon>Pentapetalae</taxon>
        <taxon>asterids</taxon>
        <taxon>campanulids</taxon>
        <taxon>Asterales</taxon>
        <taxon>Asteraceae</taxon>
        <taxon>Cichorioideae</taxon>
        <taxon>Cichorieae</taxon>
        <taxon>Lactucinae</taxon>
        <taxon>Lactuca</taxon>
    </lineage>
</organism>
<sequence>MVHPVEFFIDWYMVANRLKPKCLMKDLVILGSDARHNCPFLIVLPPLHFDRVWFGVSLDCLALVLVVLI</sequence>
<accession>A0AAU9PKJ1</accession>
<comment type="caution">
    <text evidence="1">The sequence shown here is derived from an EMBL/GenBank/DDBJ whole genome shotgun (WGS) entry which is preliminary data.</text>
</comment>